<feature type="domain" description="SPX" evidence="1">
    <location>
        <begin position="1"/>
        <end position="159"/>
    </location>
</feature>
<name>A0A7S4BFF5_CHRCT</name>
<dbReference type="InterPro" id="IPR031142">
    <property type="entry name" value="SPX_prot"/>
</dbReference>
<dbReference type="PANTHER" id="PTHR45978">
    <property type="entry name" value="SPX DOMAIN-CONTAINING PROTEIN 3"/>
    <property type="match status" value="1"/>
</dbReference>
<dbReference type="PANTHER" id="PTHR45978:SF7">
    <property type="entry name" value="SPX DOMAIN-CONTAINING PROTEIN 4"/>
    <property type="match status" value="1"/>
</dbReference>
<reference evidence="2" key="1">
    <citation type="submission" date="2021-01" db="EMBL/GenBank/DDBJ databases">
        <authorList>
            <person name="Corre E."/>
            <person name="Pelletier E."/>
            <person name="Niang G."/>
            <person name="Scheremetjew M."/>
            <person name="Finn R."/>
            <person name="Kale V."/>
            <person name="Holt S."/>
            <person name="Cochrane G."/>
            <person name="Meng A."/>
            <person name="Brown T."/>
            <person name="Cohen L."/>
        </authorList>
    </citation>
    <scope>NUCLEOTIDE SEQUENCE</scope>
    <source>
        <strain evidence="2">CCMP645</strain>
    </source>
</reference>
<organism evidence="2">
    <name type="scientific">Chrysotila carterae</name>
    <name type="common">Marine alga</name>
    <name type="synonym">Syracosphaera carterae</name>
    <dbReference type="NCBI Taxonomy" id="13221"/>
    <lineage>
        <taxon>Eukaryota</taxon>
        <taxon>Haptista</taxon>
        <taxon>Haptophyta</taxon>
        <taxon>Prymnesiophyceae</taxon>
        <taxon>Isochrysidales</taxon>
        <taxon>Isochrysidaceae</taxon>
        <taxon>Chrysotila</taxon>
    </lineage>
</organism>
<accession>A0A7S4BFF5</accession>
<dbReference type="GO" id="GO:0016036">
    <property type="term" value="P:cellular response to phosphate starvation"/>
    <property type="evidence" value="ECO:0007669"/>
    <property type="project" value="InterPro"/>
</dbReference>
<dbReference type="AlphaFoldDB" id="A0A7S4BFF5"/>
<dbReference type="InterPro" id="IPR004331">
    <property type="entry name" value="SPX_dom"/>
</dbReference>
<gene>
    <name evidence="2" type="ORF">PCAR00345_LOCUS16802</name>
</gene>
<dbReference type="Pfam" id="PF03105">
    <property type="entry name" value="SPX"/>
    <property type="match status" value="1"/>
</dbReference>
<evidence type="ECO:0000313" key="2">
    <source>
        <dbReference type="EMBL" id="CAE0764190.1"/>
    </source>
</evidence>
<sequence>MKFGKQFRGTVQARMPQWAAYMLDYKKLKVAISQLETARSTLQPQGGWSLEEASSSFTALLDEEVDKVNSFYSDRIEEGVIIIHALKQHVDDLEAMLRAKPHDVACLEQRAACQRSLVALHFNLLMLQNYVALNFTGVVKILKKFDKRLVASLRQEYIAAIVELPFYRCAALGQLVEEAEKLFANLERNHCVPSAPQNQQERIVSVSGGTCAPMAVQQPHKSPATAA</sequence>
<dbReference type="PROSITE" id="PS51382">
    <property type="entry name" value="SPX"/>
    <property type="match status" value="1"/>
</dbReference>
<protein>
    <recommendedName>
        <fullName evidence="1">SPX domain-containing protein</fullName>
    </recommendedName>
</protein>
<dbReference type="EMBL" id="HBIZ01026532">
    <property type="protein sequence ID" value="CAE0764190.1"/>
    <property type="molecule type" value="Transcribed_RNA"/>
</dbReference>
<proteinExistence type="predicted"/>
<evidence type="ECO:0000259" key="1">
    <source>
        <dbReference type="PROSITE" id="PS51382"/>
    </source>
</evidence>